<evidence type="ECO:0000313" key="2">
    <source>
        <dbReference type="EMBL" id="PLT28894.1"/>
    </source>
</evidence>
<keyword evidence="3" id="KW-1185">Reference proteome</keyword>
<evidence type="ECO:0000259" key="1">
    <source>
        <dbReference type="PROSITE" id="PS50883"/>
    </source>
</evidence>
<feature type="domain" description="EAL" evidence="1">
    <location>
        <begin position="94"/>
        <end position="346"/>
    </location>
</feature>
<dbReference type="PROSITE" id="PS50883">
    <property type="entry name" value="EAL"/>
    <property type="match status" value="1"/>
</dbReference>
<reference evidence="2 3" key="1">
    <citation type="submission" date="2017-11" db="EMBL/GenBank/DDBJ databases">
        <title>Comparitive Functional Genomics of Dry Heat Resistant strains isolated from the Viking Spacecraft.</title>
        <authorList>
            <person name="Seuylemezian A."/>
            <person name="Cooper K."/>
            <person name="Vaishampayan P."/>
        </authorList>
    </citation>
    <scope>NUCLEOTIDE SEQUENCE [LARGE SCALE GENOMIC DNA]</scope>
    <source>
        <strain evidence="2 3">V1-29</strain>
    </source>
</reference>
<protein>
    <submittedName>
        <fullName evidence="2">EAL domain-containing protein</fullName>
    </submittedName>
</protein>
<dbReference type="Pfam" id="PF00563">
    <property type="entry name" value="EAL"/>
    <property type="match status" value="1"/>
</dbReference>
<dbReference type="RefSeq" id="WP_101644027.1">
    <property type="nucleotide sequence ID" value="NZ_PGUY01000050.1"/>
</dbReference>
<dbReference type="EMBL" id="PGUY01000050">
    <property type="protein sequence ID" value="PLT28894.1"/>
    <property type="molecule type" value="Genomic_DNA"/>
</dbReference>
<dbReference type="OrthoDB" id="581425at2"/>
<dbReference type="InterPro" id="IPR001633">
    <property type="entry name" value="EAL_dom"/>
</dbReference>
<accession>A0A2N5M3F0</accession>
<dbReference type="InterPro" id="IPR050706">
    <property type="entry name" value="Cyclic-di-GMP_PDE-like"/>
</dbReference>
<evidence type="ECO:0000313" key="3">
    <source>
        <dbReference type="Proteomes" id="UP000234748"/>
    </source>
</evidence>
<proteinExistence type="predicted"/>
<dbReference type="Proteomes" id="UP000234748">
    <property type="component" value="Unassembled WGS sequence"/>
</dbReference>
<gene>
    <name evidence="2" type="ORF">CUU66_16235</name>
</gene>
<dbReference type="InterPro" id="IPR035919">
    <property type="entry name" value="EAL_sf"/>
</dbReference>
<dbReference type="PANTHER" id="PTHR33121:SF76">
    <property type="entry name" value="SIGNALING PROTEIN"/>
    <property type="match status" value="1"/>
</dbReference>
<organism evidence="2 3">
    <name type="scientific">Peribacillus deserti</name>
    <dbReference type="NCBI Taxonomy" id="673318"/>
    <lineage>
        <taxon>Bacteria</taxon>
        <taxon>Bacillati</taxon>
        <taxon>Bacillota</taxon>
        <taxon>Bacilli</taxon>
        <taxon>Bacillales</taxon>
        <taxon>Bacillaceae</taxon>
        <taxon>Peribacillus</taxon>
    </lineage>
</organism>
<dbReference type="CDD" id="cd01948">
    <property type="entry name" value="EAL"/>
    <property type="match status" value="1"/>
</dbReference>
<comment type="caution">
    <text evidence="2">The sequence shown here is derived from an EMBL/GenBank/DDBJ whole genome shotgun (WGS) entry which is preliminary data.</text>
</comment>
<sequence>MGCDVCLPVERGYTVYFAGSNTAENLFGYFQDYSMNSWKYLNERMLWLKEKVFYDLIDYLEAHMDVDHIFAVLSKLSDPLVDLHQIRKLDSFKAEREASWIDTLIENSSLRTHYQPIVSMENGRIDIVGHELLSRGVDEQGGIIPPFKMFEAARIRNRLFSLDRVCRMQSVRNGAEVKDKLMFINFIPTAIYVPEHCLSTTFDLIRKLDIKPEQVVFEVVETDEVKDLEHLKTILNYYKSHGFKYALDDVGTGFNNLKKLAQMEPDIVKLAIEYTNGVKDDPAKQAVAKRVLSAAHEMNALALAEGIEREEDLQFLHEMGYDLYQGYYFSKPQEKPVSKIEHKFNINV</sequence>
<dbReference type="PANTHER" id="PTHR33121">
    <property type="entry name" value="CYCLIC DI-GMP PHOSPHODIESTERASE PDEF"/>
    <property type="match status" value="1"/>
</dbReference>
<dbReference type="AlphaFoldDB" id="A0A2N5M3F0"/>
<dbReference type="GO" id="GO:0071111">
    <property type="term" value="F:cyclic-guanylate-specific phosphodiesterase activity"/>
    <property type="evidence" value="ECO:0007669"/>
    <property type="project" value="InterPro"/>
</dbReference>
<dbReference type="SMART" id="SM00052">
    <property type="entry name" value="EAL"/>
    <property type="match status" value="1"/>
</dbReference>
<dbReference type="SUPFAM" id="SSF141868">
    <property type="entry name" value="EAL domain-like"/>
    <property type="match status" value="1"/>
</dbReference>
<dbReference type="Gene3D" id="3.20.20.450">
    <property type="entry name" value="EAL domain"/>
    <property type="match status" value="1"/>
</dbReference>
<name>A0A2N5M3F0_9BACI</name>